<feature type="compositionally biased region" description="Basic and acidic residues" evidence="1">
    <location>
        <begin position="297"/>
        <end position="308"/>
    </location>
</feature>
<feature type="region of interest" description="Disordered" evidence="1">
    <location>
        <begin position="414"/>
        <end position="440"/>
    </location>
</feature>
<dbReference type="Gene3D" id="1.50.10.20">
    <property type="match status" value="1"/>
</dbReference>
<proteinExistence type="predicted"/>
<dbReference type="AlphaFoldDB" id="A0AAD5UYL3"/>
<keyword evidence="4" id="KW-1185">Reference proteome</keyword>
<dbReference type="PANTHER" id="PTHR47791:SF3">
    <property type="entry name" value="MEIOTICALLY UP-REGULATED GENE 191 PROTEIN"/>
    <property type="match status" value="1"/>
</dbReference>
<feature type="transmembrane region" description="Helical" evidence="2">
    <location>
        <begin position="332"/>
        <end position="353"/>
    </location>
</feature>
<feature type="region of interest" description="Disordered" evidence="1">
    <location>
        <begin position="279"/>
        <end position="328"/>
    </location>
</feature>
<dbReference type="InterPro" id="IPR053169">
    <property type="entry name" value="MUG_Protein"/>
</dbReference>
<keyword evidence="2" id="KW-0812">Transmembrane</keyword>
<dbReference type="Proteomes" id="UP001212997">
    <property type="component" value="Unassembled WGS sequence"/>
</dbReference>
<dbReference type="GO" id="GO:0005975">
    <property type="term" value="P:carbohydrate metabolic process"/>
    <property type="evidence" value="ECO:0007669"/>
    <property type="project" value="InterPro"/>
</dbReference>
<feature type="compositionally biased region" description="Polar residues" evidence="1">
    <location>
        <begin position="420"/>
        <end position="440"/>
    </location>
</feature>
<evidence type="ECO:0000256" key="1">
    <source>
        <dbReference type="SAM" id="MobiDB-lite"/>
    </source>
</evidence>
<feature type="compositionally biased region" description="Low complexity" evidence="1">
    <location>
        <begin position="279"/>
        <end position="288"/>
    </location>
</feature>
<dbReference type="Pfam" id="PF03663">
    <property type="entry name" value="Glyco_hydro_76"/>
    <property type="match status" value="1"/>
</dbReference>
<gene>
    <name evidence="3" type="ORF">NLI96_g7754</name>
</gene>
<evidence type="ECO:0000256" key="2">
    <source>
        <dbReference type="SAM" id="Phobius"/>
    </source>
</evidence>
<reference evidence="3" key="1">
    <citation type="submission" date="2022-07" db="EMBL/GenBank/DDBJ databases">
        <title>Genome Sequence of Physisporinus lineatus.</title>
        <authorList>
            <person name="Buettner E."/>
        </authorList>
    </citation>
    <scope>NUCLEOTIDE SEQUENCE</scope>
    <source>
        <strain evidence="3">VT162</strain>
    </source>
</reference>
<feature type="compositionally biased region" description="Low complexity" evidence="1">
    <location>
        <begin position="309"/>
        <end position="328"/>
    </location>
</feature>
<evidence type="ECO:0000313" key="3">
    <source>
        <dbReference type="EMBL" id="KAJ3481291.1"/>
    </source>
</evidence>
<organism evidence="3 4">
    <name type="scientific">Meripilus lineatus</name>
    <dbReference type="NCBI Taxonomy" id="2056292"/>
    <lineage>
        <taxon>Eukaryota</taxon>
        <taxon>Fungi</taxon>
        <taxon>Dikarya</taxon>
        <taxon>Basidiomycota</taxon>
        <taxon>Agaricomycotina</taxon>
        <taxon>Agaricomycetes</taxon>
        <taxon>Polyporales</taxon>
        <taxon>Meripilaceae</taxon>
        <taxon>Meripilus</taxon>
    </lineage>
</organism>
<dbReference type="SUPFAM" id="SSF48208">
    <property type="entry name" value="Six-hairpin glycosidases"/>
    <property type="match status" value="1"/>
</dbReference>
<sequence>MSSWDYLYRFFLTPEQAASGTHPLKRVPFPSACTGVNAGAVFYISDNSVDTQVNAATIGLSAHLLELTSNSVYHDAAELTAAFIKANLFNGYFINDTIWLEGCIPVITPQTYNSGFFIEGLAIYADITQSPNWTSFLNDLILSTIKVPVWTSQEGIMIEDIDVLATPAESNQDSRSHKGIFLRGLYEAWTRSPRGSDVANFIEAYINVQASTLNILFNARENSKPTLELQYNALLDFARNDSYSFSPSWLGPPPSHFLPWGQLAALDVLNAGIGIAQASPSPSSSPSSYAHHKTIHDKRSLTSPRFDRSSGISATSAPSSESTGNSSTNVPVIAGVVAATVVVLGMVFAIFCIRRRNRRNRHVASLTELESHTGHHPCHDPLSEGYPDDDAMIQVDPHASPMEPFILPSPAVQQLPEKASGTSTPRNAQSSHLDTSRTDLQSWTLAGSSSSTDDRNDDLSAIPGLLERLSRAIAKLPQTRDVVGEGDLPPEYRER</sequence>
<dbReference type="EMBL" id="JANAWD010000329">
    <property type="protein sequence ID" value="KAJ3481291.1"/>
    <property type="molecule type" value="Genomic_DNA"/>
</dbReference>
<protein>
    <submittedName>
        <fullName evidence="3">Uncharacterized protein</fullName>
    </submittedName>
</protein>
<comment type="caution">
    <text evidence="3">The sequence shown here is derived from an EMBL/GenBank/DDBJ whole genome shotgun (WGS) entry which is preliminary data.</text>
</comment>
<dbReference type="InterPro" id="IPR005198">
    <property type="entry name" value="Glyco_hydro_76"/>
</dbReference>
<keyword evidence="2" id="KW-1133">Transmembrane helix</keyword>
<dbReference type="InterPro" id="IPR008928">
    <property type="entry name" value="6-hairpin_glycosidase_sf"/>
</dbReference>
<name>A0AAD5UYL3_9APHY</name>
<keyword evidence="2" id="KW-0472">Membrane</keyword>
<evidence type="ECO:0000313" key="4">
    <source>
        <dbReference type="Proteomes" id="UP001212997"/>
    </source>
</evidence>
<accession>A0AAD5UYL3</accession>
<dbReference type="PANTHER" id="PTHR47791">
    <property type="entry name" value="MEIOTICALLY UP-REGULATED GENE 191 PROTEIN"/>
    <property type="match status" value="1"/>
</dbReference>